<dbReference type="STRING" id="1120920.SAMN03080599_00337"/>
<evidence type="ECO:0000313" key="3">
    <source>
        <dbReference type="Proteomes" id="UP000199208"/>
    </source>
</evidence>
<organism evidence="2 3">
    <name type="scientific">Acidaminobacter hydrogenoformans DSM 2784</name>
    <dbReference type="NCBI Taxonomy" id="1120920"/>
    <lineage>
        <taxon>Bacteria</taxon>
        <taxon>Bacillati</taxon>
        <taxon>Bacillota</taxon>
        <taxon>Clostridia</taxon>
        <taxon>Peptostreptococcales</taxon>
        <taxon>Acidaminobacteraceae</taxon>
        <taxon>Acidaminobacter</taxon>
    </lineage>
</organism>
<sequence>MLEKKFYVIAFDSTHYAISTEKKLVASGAPITMVPTPREISTSCGLSIRIKDENLETVLEALEGISKEGMKLFRIDRTDIAQRSVVIEWRD</sequence>
<dbReference type="OrthoDB" id="3192849at2"/>
<evidence type="ECO:0000259" key="1">
    <source>
        <dbReference type="Pfam" id="PF11823"/>
    </source>
</evidence>
<dbReference type="Proteomes" id="UP000199208">
    <property type="component" value="Unassembled WGS sequence"/>
</dbReference>
<name>A0A1G5RRL2_9FIRM</name>
<dbReference type="EMBL" id="FMWL01000001">
    <property type="protein sequence ID" value="SCZ76626.1"/>
    <property type="molecule type" value="Genomic_DNA"/>
</dbReference>
<dbReference type="Pfam" id="PF11823">
    <property type="entry name" value="Se_S_carrier"/>
    <property type="match status" value="1"/>
</dbReference>
<proteinExistence type="predicted"/>
<dbReference type="InterPro" id="IPR021778">
    <property type="entry name" value="Se/S_carrier-like"/>
</dbReference>
<protein>
    <recommendedName>
        <fullName evidence="1">Putative Se/S carrier protein-like domain-containing protein</fullName>
    </recommendedName>
</protein>
<gene>
    <name evidence="2" type="ORF">SAMN03080599_00337</name>
</gene>
<dbReference type="AlphaFoldDB" id="A0A1G5RRL2"/>
<keyword evidence="3" id="KW-1185">Reference proteome</keyword>
<evidence type="ECO:0000313" key="2">
    <source>
        <dbReference type="EMBL" id="SCZ76626.1"/>
    </source>
</evidence>
<accession>A0A1G5RRL2</accession>
<reference evidence="2 3" key="1">
    <citation type="submission" date="2016-10" db="EMBL/GenBank/DDBJ databases">
        <authorList>
            <person name="de Groot N.N."/>
        </authorList>
    </citation>
    <scope>NUCLEOTIDE SEQUENCE [LARGE SCALE GENOMIC DNA]</scope>
    <source>
        <strain evidence="2 3">DSM 2784</strain>
    </source>
</reference>
<dbReference type="RefSeq" id="WP_092589143.1">
    <property type="nucleotide sequence ID" value="NZ_FMWL01000001.1"/>
</dbReference>
<feature type="domain" description="Putative Se/S carrier protein-like" evidence="1">
    <location>
        <begin position="7"/>
        <end position="64"/>
    </location>
</feature>